<protein>
    <submittedName>
        <fullName evidence="2">Putative repeat protein (TIGR03806 family)</fullName>
    </submittedName>
</protein>
<dbReference type="RefSeq" id="WP_108115481.1">
    <property type="nucleotide sequence ID" value="NZ_QBKT01000006.1"/>
</dbReference>
<reference evidence="2 3" key="1">
    <citation type="submission" date="2018-04" db="EMBL/GenBank/DDBJ databases">
        <title>Genomic Encyclopedia of Archaeal and Bacterial Type Strains, Phase II (KMG-II): from individual species to whole genera.</title>
        <authorList>
            <person name="Goeker M."/>
        </authorList>
    </citation>
    <scope>NUCLEOTIDE SEQUENCE [LARGE SCALE GENOMIC DNA]</scope>
    <source>
        <strain evidence="2 3">DSM 25731</strain>
    </source>
</reference>
<dbReference type="SUPFAM" id="SSF48695">
    <property type="entry name" value="Multiheme cytochromes"/>
    <property type="match status" value="1"/>
</dbReference>
<accession>A0A2T6BWV5</accession>
<feature type="chain" id="PRO_5015586700" evidence="1">
    <location>
        <begin position="23"/>
        <end position="370"/>
    </location>
</feature>
<feature type="signal peptide" evidence="1">
    <location>
        <begin position="1"/>
        <end position="22"/>
    </location>
</feature>
<evidence type="ECO:0000256" key="1">
    <source>
        <dbReference type="SAM" id="SignalP"/>
    </source>
</evidence>
<sequence length="370" mass="42299">MIKKLRKIAVLAVLSATLFSCKDDNDPMNPPSSMDDDYIPIPTSPVNLDMDAFPFNTLSEYNFFEGEMKNQTPVLGVIPYEPISTLFTDYAKKKRFIWMPDDVQATYAADMELINMPVGTILIKTFYYNNVQPSNTTRIIETRLMLKKADDWYFADYVWNDEQTEATFSLDGSFTNVEFMEAGEMKTTNYRIPSEVECFTCHKSGTASVPIGVKPQNLNSMYDYADGTENQLQKFINEGYLEDNLPNTINTVVNWSDETQPIDLRVRSYIDINCAHCHQEGSHCDYRPVRFAFDESGDPNNLGICIDPDTEITGMIDIVTPSLKERSVMYYRINTEAEEFRMPLLGRSIIHKEAVQMIGQWIDGLTTECE</sequence>
<gene>
    <name evidence="2" type="ORF">C8N46_106195</name>
</gene>
<dbReference type="InterPro" id="IPR036280">
    <property type="entry name" value="Multihaem_cyt_sf"/>
</dbReference>
<comment type="caution">
    <text evidence="2">The sequence shown here is derived from an EMBL/GenBank/DDBJ whole genome shotgun (WGS) entry which is preliminary data.</text>
</comment>
<evidence type="ECO:0000313" key="3">
    <source>
        <dbReference type="Proteomes" id="UP000244090"/>
    </source>
</evidence>
<keyword evidence="3" id="KW-1185">Reference proteome</keyword>
<proteinExistence type="predicted"/>
<dbReference type="Proteomes" id="UP000244090">
    <property type="component" value="Unassembled WGS sequence"/>
</dbReference>
<dbReference type="EMBL" id="QBKT01000006">
    <property type="protein sequence ID" value="PTX60549.1"/>
    <property type="molecule type" value="Genomic_DNA"/>
</dbReference>
<keyword evidence="1" id="KW-0732">Signal</keyword>
<dbReference type="OrthoDB" id="338827at2"/>
<organism evidence="2 3">
    <name type="scientific">Kordia periserrulae</name>
    <dbReference type="NCBI Taxonomy" id="701523"/>
    <lineage>
        <taxon>Bacteria</taxon>
        <taxon>Pseudomonadati</taxon>
        <taxon>Bacteroidota</taxon>
        <taxon>Flavobacteriia</taxon>
        <taxon>Flavobacteriales</taxon>
        <taxon>Flavobacteriaceae</taxon>
        <taxon>Kordia</taxon>
    </lineage>
</organism>
<name>A0A2T6BWV5_9FLAO</name>
<dbReference type="PROSITE" id="PS51257">
    <property type="entry name" value="PROKAR_LIPOPROTEIN"/>
    <property type="match status" value="1"/>
</dbReference>
<dbReference type="AlphaFoldDB" id="A0A2T6BWV5"/>
<evidence type="ECO:0000313" key="2">
    <source>
        <dbReference type="EMBL" id="PTX60549.1"/>
    </source>
</evidence>